<evidence type="ECO:0000259" key="10">
    <source>
        <dbReference type="Pfam" id="PF04324"/>
    </source>
</evidence>
<dbReference type="Proteomes" id="UP000245506">
    <property type="component" value="Unassembled WGS sequence"/>
</dbReference>
<protein>
    <recommendedName>
        <fullName evidence="8">Bacterioferritin-associated ferredoxin</fullName>
    </recommendedName>
</protein>
<dbReference type="InterPro" id="IPR007419">
    <property type="entry name" value="BFD-like_2Fe2S-bd_dom"/>
</dbReference>
<sequence>MYVCICNAVTDKAIKKAVNNGCHNFDKVCKKLNVATCCGRCKDHAREVVSEALNEKNTHVLYQMPQAYALTN</sequence>
<dbReference type="InterPro" id="IPR041854">
    <property type="entry name" value="BFD-like_2Fe2S-bd_dom_sf"/>
</dbReference>
<comment type="similarity">
    <text evidence="9">Belongs to the Bfd family.</text>
</comment>
<evidence type="ECO:0000256" key="2">
    <source>
        <dbReference type="ARBA" id="ARBA00022714"/>
    </source>
</evidence>
<accession>A0A317CCV2</accession>
<keyword evidence="4" id="KW-0249">Electron transport</keyword>
<dbReference type="GO" id="GO:0046872">
    <property type="term" value="F:metal ion binding"/>
    <property type="evidence" value="ECO:0007669"/>
    <property type="project" value="UniProtKB-KW"/>
</dbReference>
<keyword evidence="12" id="KW-1185">Reference proteome</keyword>
<evidence type="ECO:0000256" key="1">
    <source>
        <dbReference type="ARBA" id="ARBA00022448"/>
    </source>
</evidence>
<dbReference type="Pfam" id="PF04324">
    <property type="entry name" value="Fer2_BFD"/>
    <property type="match status" value="1"/>
</dbReference>
<dbReference type="OrthoDB" id="9815350at2"/>
<feature type="domain" description="BFD-like [2Fe-2S]-binding" evidence="10">
    <location>
        <begin position="2"/>
        <end position="50"/>
    </location>
</feature>
<dbReference type="GO" id="GO:0051537">
    <property type="term" value="F:2 iron, 2 sulfur cluster binding"/>
    <property type="evidence" value="ECO:0007669"/>
    <property type="project" value="UniProtKB-KW"/>
</dbReference>
<dbReference type="RefSeq" id="WP_109823795.1">
    <property type="nucleotide sequence ID" value="NZ_QGKL01000035.1"/>
</dbReference>
<evidence type="ECO:0000256" key="6">
    <source>
        <dbReference type="ARBA" id="ARBA00023014"/>
    </source>
</evidence>
<evidence type="ECO:0000256" key="4">
    <source>
        <dbReference type="ARBA" id="ARBA00022982"/>
    </source>
</evidence>
<dbReference type="PANTHER" id="PTHR37424:SF1">
    <property type="entry name" value="BACTERIOFERRITIN-ASSOCIATED FERREDOXIN"/>
    <property type="match status" value="1"/>
</dbReference>
<dbReference type="Gene3D" id="1.10.10.1100">
    <property type="entry name" value="BFD-like [2Fe-2S]-binding domain"/>
    <property type="match status" value="1"/>
</dbReference>
<evidence type="ECO:0000313" key="11">
    <source>
        <dbReference type="EMBL" id="PWQ95183.1"/>
    </source>
</evidence>
<reference evidence="11 12" key="1">
    <citation type="submission" date="2018-05" db="EMBL/GenBank/DDBJ databases">
        <title>Leucothrix arctica sp. nov., isolated from Arctic seawater.</title>
        <authorList>
            <person name="Choi A."/>
            <person name="Baek K."/>
        </authorList>
    </citation>
    <scope>NUCLEOTIDE SEQUENCE [LARGE SCALE GENOMIC DNA]</scope>
    <source>
        <strain evidence="11 12">IMCC9719</strain>
    </source>
</reference>
<comment type="caution">
    <text evidence="11">The sequence shown here is derived from an EMBL/GenBank/DDBJ whole genome shotgun (WGS) entry which is preliminary data.</text>
</comment>
<evidence type="ECO:0000256" key="8">
    <source>
        <dbReference type="ARBA" id="ARBA00039386"/>
    </source>
</evidence>
<keyword evidence="3" id="KW-0479">Metal-binding</keyword>
<comment type="cofactor">
    <cofactor evidence="7">
        <name>[2Fe-2S] cluster</name>
        <dbReference type="ChEBI" id="CHEBI:190135"/>
    </cofactor>
</comment>
<gene>
    <name evidence="11" type="ORF">DKT75_12600</name>
</gene>
<evidence type="ECO:0000256" key="7">
    <source>
        <dbReference type="ARBA" id="ARBA00034078"/>
    </source>
</evidence>
<keyword evidence="2" id="KW-0001">2Fe-2S</keyword>
<keyword evidence="1" id="KW-0813">Transport</keyword>
<proteinExistence type="inferred from homology"/>
<evidence type="ECO:0000256" key="3">
    <source>
        <dbReference type="ARBA" id="ARBA00022723"/>
    </source>
</evidence>
<keyword evidence="6" id="KW-0411">Iron-sulfur</keyword>
<dbReference type="AlphaFoldDB" id="A0A317CCV2"/>
<keyword evidence="5" id="KW-0408">Iron</keyword>
<dbReference type="InterPro" id="IPR052371">
    <property type="entry name" value="BFD-associated_ferredoxin"/>
</dbReference>
<dbReference type="PANTHER" id="PTHR37424">
    <property type="entry name" value="BACTERIOFERRITIN-ASSOCIATED FERREDOXIN"/>
    <property type="match status" value="1"/>
</dbReference>
<name>A0A317CCV2_9GAMM</name>
<evidence type="ECO:0000256" key="5">
    <source>
        <dbReference type="ARBA" id="ARBA00023004"/>
    </source>
</evidence>
<organism evidence="11 12">
    <name type="scientific">Leucothrix arctica</name>
    <dbReference type="NCBI Taxonomy" id="1481894"/>
    <lineage>
        <taxon>Bacteria</taxon>
        <taxon>Pseudomonadati</taxon>
        <taxon>Pseudomonadota</taxon>
        <taxon>Gammaproteobacteria</taxon>
        <taxon>Thiotrichales</taxon>
        <taxon>Thiotrichaceae</taxon>
        <taxon>Leucothrix</taxon>
    </lineage>
</organism>
<evidence type="ECO:0000313" key="12">
    <source>
        <dbReference type="Proteomes" id="UP000245506"/>
    </source>
</evidence>
<dbReference type="EMBL" id="QGKL01000035">
    <property type="protein sequence ID" value="PWQ95183.1"/>
    <property type="molecule type" value="Genomic_DNA"/>
</dbReference>
<evidence type="ECO:0000256" key="9">
    <source>
        <dbReference type="ARBA" id="ARBA00046332"/>
    </source>
</evidence>